<evidence type="ECO:0000313" key="2">
    <source>
        <dbReference type="EMBL" id="MDV5087752.1"/>
    </source>
</evidence>
<evidence type="ECO:0000313" key="3">
    <source>
        <dbReference type="Proteomes" id="UP001272515"/>
    </source>
</evidence>
<dbReference type="EMBL" id="JAWJZB010000003">
    <property type="protein sequence ID" value="MDV5087752.1"/>
    <property type="molecule type" value="Genomic_DNA"/>
</dbReference>
<reference evidence="2 3" key="1">
    <citation type="submission" date="2023-10" db="EMBL/GenBank/DDBJ databases">
        <title>Veillonella sp. nov., isolated from a pig farm feces dump.</title>
        <authorList>
            <person name="Chang Y.-H."/>
        </authorList>
    </citation>
    <scope>NUCLEOTIDE SEQUENCE [LARGE SCALE GENOMIC DNA]</scope>
    <source>
        <strain evidence="2 3">YH-vei2233</strain>
    </source>
</reference>
<organism evidence="2 3">
    <name type="scientific">Veillonella absiana</name>
    <dbReference type="NCBI Taxonomy" id="3079305"/>
    <lineage>
        <taxon>Bacteria</taxon>
        <taxon>Bacillati</taxon>
        <taxon>Bacillota</taxon>
        <taxon>Negativicutes</taxon>
        <taxon>Veillonellales</taxon>
        <taxon>Veillonellaceae</taxon>
        <taxon>Veillonella</taxon>
    </lineage>
</organism>
<dbReference type="RefSeq" id="WP_317329582.1">
    <property type="nucleotide sequence ID" value="NZ_JAWJZA010000028.1"/>
</dbReference>
<proteinExistence type="predicted"/>
<dbReference type="Pfam" id="PF02498">
    <property type="entry name" value="Bro-N"/>
    <property type="match status" value="1"/>
</dbReference>
<accession>A0ABU3Z7R1</accession>
<comment type="caution">
    <text evidence="2">The sequence shown here is derived from an EMBL/GenBank/DDBJ whole genome shotgun (WGS) entry which is preliminary data.</text>
</comment>
<dbReference type="InterPro" id="IPR003497">
    <property type="entry name" value="BRO_N_domain"/>
</dbReference>
<name>A0ABU3Z7R1_9FIRM</name>
<keyword evidence="3" id="KW-1185">Reference proteome</keyword>
<sequence>MYYFFFDESAGPGAVTETHATNPFQSIKHVRDDGSEYWLARELQTVLTYGKWENFHKVILKAIDACKTSGNAVSLHFPDVRKIVKAGLLEKTVHDYELTRYACYLIAMNGDSRKKVIALAQTYFAVKTREQKIREQFNELNEDQKRLLIREDLKPNQIGSRKRHRLRGVVFVL</sequence>
<protein>
    <recommendedName>
        <fullName evidence="1">Bro-N domain-containing protein</fullName>
    </recommendedName>
</protein>
<evidence type="ECO:0000259" key="1">
    <source>
        <dbReference type="Pfam" id="PF02498"/>
    </source>
</evidence>
<feature type="domain" description="Bro-N" evidence="1">
    <location>
        <begin position="27"/>
        <end position="120"/>
    </location>
</feature>
<gene>
    <name evidence="2" type="ORF">RVY80_02685</name>
</gene>
<dbReference type="Proteomes" id="UP001272515">
    <property type="component" value="Unassembled WGS sequence"/>
</dbReference>